<organism evidence="1 2">
    <name type="scientific">Hyalomma asiaticum</name>
    <name type="common">Tick</name>
    <dbReference type="NCBI Taxonomy" id="266040"/>
    <lineage>
        <taxon>Eukaryota</taxon>
        <taxon>Metazoa</taxon>
        <taxon>Ecdysozoa</taxon>
        <taxon>Arthropoda</taxon>
        <taxon>Chelicerata</taxon>
        <taxon>Arachnida</taxon>
        <taxon>Acari</taxon>
        <taxon>Parasitiformes</taxon>
        <taxon>Ixodida</taxon>
        <taxon>Ixodoidea</taxon>
        <taxon>Ixodidae</taxon>
        <taxon>Hyalomminae</taxon>
        <taxon>Hyalomma</taxon>
    </lineage>
</organism>
<dbReference type="Proteomes" id="UP000821845">
    <property type="component" value="Chromosome 1"/>
</dbReference>
<sequence>MLPWAPGLVVRGSVEQRREPTIAVHQIAADQAEHVGKSVRAESVSDVGKVTMRNDVPQRRPAALHNEGSRVNRVERVTKRNLLQRARGL</sequence>
<dbReference type="EMBL" id="CM023481">
    <property type="protein sequence ID" value="KAH6945766.1"/>
    <property type="molecule type" value="Genomic_DNA"/>
</dbReference>
<protein>
    <submittedName>
        <fullName evidence="1">Uncharacterized protein</fullName>
    </submittedName>
</protein>
<name>A0ACB7TF25_HYAAI</name>
<accession>A0ACB7TF25</accession>
<reference evidence="1" key="1">
    <citation type="submission" date="2020-05" db="EMBL/GenBank/DDBJ databases">
        <title>Large-scale comparative analyses of tick genomes elucidate their genetic diversity and vector capacities.</title>
        <authorList>
            <person name="Jia N."/>
            <person name="Wang J."/>
            <person name="Shi W."/>
            <person name="Du L."/>
            <person name="Sun Y."/>
            <person name="Zhan W."/>
            <person name="Jiang J."/>
            <person name="Wang Q."/>
            <person name="Zhang B."/>
            <person name="Ji P."/>
            <person name="Sakyi L.B."/>
            <person name="Cui X."/>
            <person name="Yuan T."/>
            <person name="Jiang B."/>
            <person name="Yang W."/>
            <person name="Lam T.T.-Y."/>
            <person name="Chang Q."/>
            <person name="Ding S."/>
            <person name="Wang X."/>
            <person name="Zhu J."/>
            <person name="Ruan X."/>
            <person name="Zhao L."/>
            <person name="Wei J."/>
            <person name="Que T."/>
            <person name="Du C."/>
            <person name="Cheng J."/>
            <person name="Dai P."/>
            <person name="Han X."/>
            <person name="Huang E."/>
            <person name="Gao Y."/>
            <person name="Liu J."/>
            <person name="Shao H."/>
            <person name="Ye R."/>
            <person name="Li L."/>
            <person name="Wei W."/>
            <person name="Wang X."/>
            <person name="Wang C."/>
            <person name="Yang T."/>
            <person name="Huo Q."/>
            <person name="Li W."/>
            <person name="Guo W."/>
            <person name="Chen H."/>
            <person name="Zhou L."/>
            <person name="Ni X."/>
            <person name="Tian J."/>
            <person name="Zhou Y."/>
            <person name="Sheng Y."/>
            <person name="Liu T."/>
            <person name="Pan Y."/>
            <person name="Xia L."/>
            <person name="Li J."/>
            <person name="Zhao F."/>
            <person name="Cao W."/>
        </authorList>
    </citation>
    <scope>NUCLEOTIDE SEQUENCE</scope>
    <source>
        <strain evidence="1">Hyas-2018</strain>
    </source>
</reference>
<proteinExistence type="predicted"/>
<evidence type="ECO:0000313" key="2">
    <source>
        <dbReference type="Proteomes" id="UP000821845"/>
    </source>
</evidence>
<evidence type="ECO:0000313" key="1">
    <source>
        <dbReference type="EMBL" id="KAH6945766.1"/>
    </source>
</evidence>
<keyword evidence="2" id="KW-1185">Reference proteome</keyword>
<comment type="caution">
    <text evidence="1">The sequence shown here is derived from an EMBL/GenBank/DDBJ whole genome shotgun (WGS) entry which is preliminary data.</text>
</comment>
<gene>
    <name evidence="1" type="ORF">HPB50_009833</name>
</gene>